<accession>A0A8S5NJN8</accession>
<evidence type="ECO:0000259" key="1">
    <source>
        <dbReference type="PROSITE" id="PS51301"/>
    </source>
</evidence>
<dbReference type="InterPro" id="IPR017880">
    <property type="entry name" value="KilA_N"/>
</dbReference>
<dbReference type="PROSITE" id="PS51301">
    <property type="entry name" value="KILA_N"/>
    <property type="match status" value="1"/>
</dbReference>
<dbReference type="EMBL" id="BK015186">
    <property type="protein sequence ID" value="DAD94913.1"/>
    <property type="molecule type" value="Genomic_DNA"/>
</dbReference>
<name>A0A8S5NJN8_9CAUD</name>
<dbReference type="InterPro" id="IPR018004">
    <property type="entry name" value="KilA/APSES_HTH"/>
</dbReference>
<feature type="domain" description="KilA-N" evidence="1">
    <location>
        <begin position="4"/>
        <end position="136"/>
    </location>
</feature>
<dbReference type="SMART" id="SM01252">
    <property type="entry name" value="KilA-N"/>
    <property type="match status" value="1"/>
</dbReference>
<sequence length="277" mass="31158">MGNEMITVQGTDIKITTVNQEDYISLTDMVANFEGGSSLIEAWLRNKNTIDFLGVWERINNPDFNSPDFEGIKNQAGLNRFSLSVKQWAQKVNGIGIIAKPGRYGGTYAHKDIAFEFGAWLSPEFKLYLIKEFQRLKEAESKSAKAEWDVRRTLAKAQYRIHTDAIKNNLIPAEINGRQAGIIYATEADILNKALFGCTAKEWKAANPDKAGNIRDYASIEQLVVLASLESQNALLIELGQTQQQRLVTLNQQARRQIQSILNNRSIQQLDSPLLDK</sequence>
<evidence type="ECO:0000313" key="2">
    <source>
        <dbReference type="EMBL" id="DAD94913.1"/>
    </source>
</evidence>
<protein>
    <submittedName>
        <fullName evidence="2">KilA-N domain</fullName>
    </submittedName>
</protein>
<dbReference type="Pfam" id="PF04383">
    <property type="entry name" value="KilA-N"/>
    <property type="match status" value="1"/>
</dbReference>
<organism evidence="2">
    <name type="scientific">Siphoviridae sp. ctYgF8</name>
    <dbReference type="NCBI Taxonomy" id="2826378"/>
    <lineage>
        <taxon>Viruses</taxon>
        <taxon>Duplodnaviria</taxon>
        <taxon>Heunggongvirae</taxon>
        <taxon>Uroviricota</taxon>
        <taxon>Caudoviricetes</taxon>
    </lineage>
</organism>
<reference evidence="2" key="1">
    <citation type="journal article" date="2021" name="Proc. Natl. Acad. Sci. U.S.A.">
        <title>A Catalog of Tens of Thousands of Viruses from Human Metagenomes Reveals Hidden Associations with Chronic Diseases.</title>
        <authorList>
            <person name="Tisza M.J."/>
            <person name="Buck C.B."/>
        </authorList>
    </citation>
    <scope>NUCLEOTIDE SEQUENCE</scope>
    <source>
        <strain evidence="2">CtYgF8</strain>
    </source>
</reference>
<proteinExistence type="predicted"/>